<evidence type="ECO:0000313" key="5">
    <source>
        <dbReference type="EMBL" id="GAA4284005.1"/>
    </source>
</evidence>
<dbReference type="InterPro" id="IPR003703">
    <property type="entry name" value="Acyl_CoA_thio"/>
</dbReference>
<accession>A0ABP8EJD9</accession>
<dbReference type="Pfam" id="PF02551">
    <property type="entry name" value="Acyl_CoA_thio"/>
    <property type="match status" value="1"/>
</dbReference>
<proteinExistence type="inferred from homology"/>
<dbReference type="InterPro" id="IPR042171">
    <property type="entry name" value="Acyl-CoA_hotdog"/>
</dbReference>
<feature type="domain" description="Acyl-CoA thioesterase-like N-terminal HotDog" evidence="4">
    <location>
        <begin position="41"/>
        <end position="118"/>
    </location>
</feature>
<dbReference type="InterPro" id="IPR029069">
    <property type="entry name" value="HotDog_dom_sf"/>
</dbReference>
<dbReference type="EMBL" id="BAABAZ010000005">
    <property type="protein sequence ID" value="GAA4284005.1"/>
    <property type="molecule type" value="Genomic_DNA"/>
</dbReference>
<dbReference type="PANTHER" id="PTHR11066">
    <property type="entry name" value="ACYL-COA THIOESTERASE"/>
    <property type="match status" value="1"/>
</dbReference>
<evidence type="ECO:0000256" key="1">
    <source>
        <dbReference type="ARBA" id="ARBA00006538"/>
    </source>
</evidence>
<dbReference type="InterPro" id="IPR049449">
    <property type="entry name" value="TesB_ACOT8-like_N"/>
</dbReference>
<dbReference type="Pfam" id="PF13622">
    <property type="entry name" value="4HBT_3"/>
    <property type="match status" value="1"/>
</dbReference>
<dbReference type="CDD" id="cd03445">
    <property type="entry name" value="Thioesterase_II_repeat2"/>
    <property type="match status" value="1"/>
</dbReference>
<protein>
    <submittedName>
        <fullName evidence="5">Acyl-CoA thioesterase II</fullName>
    </submittedName>
</protein>
<keyword evidence="6" id="KW-1185">Reference proteome</keyword>
<dbReference type="PANTHER" id="PTHR11066:SF34">
    <property type="entry name" value="ACYL-COENZYME A THIOESTERASE 8"/>
    <property type="match status" value="1"/>
</dbReference>
<gene>
    <name evidence="5" type="ORF">GCM10022261_15360</name>
</gene>
<evidence type="ECO:0000313" key="6">
    <source>
        <dbReference type="Proteomes" id="UP001501586"/>
    </source>
</evidence>
<feature type="domain" description="Acyl-CoA thioesterase 2 C-terminal" evidence="3">
    <location>
        <begin position="172"/>
        <end position="288"/>
    </location>
</feature>
<organism evidence="5 6">
    <name type="scientific">Brevibacterium daeguense</name>
    <dbReference type="NCBI Taxonomy" id="909936"/>
    <lineage>
        <taxon>Bacteria</taxon>
        <taxon>Bacillati</taxon>
        <taxon>Actinomycetota</taxon>
        <taxon>Actinomycetes</taxon>
        <taxon>Micrococcales</taxon>
        <taxon>Brevibacteriaceae</taxon>
        <taxon>Brevibacterium</taxon>
    </lineage>
</organism>
<reference evidence="6" key="1">
    <citation type="journal article" date="2019" name="Int. J. Syst. Evol. Microbiol.">
        <title>The Global Catalogue of Microorganisms (GCM) 10K type strain sequencing project: providing services to taxonomists for standard genome sequencing and annotation.</title>
        <authorList>
            <consortium name="The Broad Institute Genomics Platform"/>
            <consortium name="The Broad Institute Genome Sequencing Center for Infectious Disease"/>
            <person name="Wu L."/>
            <person name="Ma J."/>
        </authorList>
    </citation>
    <scope>NUCLEOTIDE SEQUENCE [LARGE SCALE GENOMIC DNA]</scope>
    <source>
        <strain evidence="6">JCM 17458</strain>
    </source>
</reference>
<evidence type="ECO:0000256" key="2">
    <source>
        <dbReference type="ARBA" id="ARBA00022801"/>
    </source>
</evidence>
<comment type="caution">
    <text evidence="5">The sequence shown here is derived from an EMBL/GenBank/DDBJ whole genome shotgun (WGS) entry which is preliminary data.</text>
</comment>
<sequence length="293" mass="32918">MNHAENVAELYSILQLTPTDPIHVSQESEFFLGRSQFKPDGRVFGGQVLAQCVMAAGATVDPGRPIHSLHGYFLRSGDVHEPIVFGVENLRDGRSFSARRVHAYQKNAPIMSVMASFQLEQDGFEHHDVMPEGMPDPEDCPEIKDVVSGLDLPHVQEWLVKRPFDVRPVEPPIYLDHSGQNASQQHVWIRVSAEFPTDPLLNAAALAYASDFNLLEPAMRRHGLAWQRPGLRLASLDHAMWWHRRVQADEWMLYAQNSPSTEGGRALGVGRVFSRRGELLATVAQQGMMRLKE</sequence>
<dbReference type="InterPro" id="IPR025652">
    <property type="entry name" value="TesB_C"/>
</dbReference>
<dbReference type="Gene3D" id="2.40.160.210">
    <property type="entry name" value="Acyl-CoA thioesterase, double hotdog domain"/>
    <property type="match status" value="1"/>
</dbReference>
<evidence type="ECO:0000259" key="3">
    <source>
        <dbReference type="Pfam" id="PF02551"/>
    </source>
</evidence>
<dbReference type="CDD" id="cd03444">
    <property type="entry name" value="Thioesterase_II_repeat1"/>
    <property type="match status" value="1"/>
</dbReference>
<dbReference type="SUPFAM" id="SSF54637">
    <property type="entry name" value="Thioesterase/thiol ester dehydrase-isomerase"/>
    <property type="match status" value="2"/>
</dbReference>
<name>A0ABP8EJD9_9MICO</name>
<comment type="similarity">
    <text evidence="1">Belongs to the C/M/P thioester hydrolase family.</text>
</comment>
<dbReference type="Proteomes" id="UP001501586">
    <property type="component" value="Unassembled WGS sequence"/>
</dbReference>
<evidence type="ECO:0000259" key="4">
    <source>
        <dbReference type="Pfam" id="PF13622"/>
    </source>
</evidence>
<dbReference type="RefSeq" id="WP_236864092.1">
    <property type="nucleotide sequence ID" value="NZ_BAABAZ010000005.1"/>
</dbReference>
<keyword evidence="2" id="KW-0378">Hydrolase</keyword>